<feature type="compositionally biased region" description="Low complexity" evidence="1">
    <location>
        <begin position="2443"/>
        <end position="2457"/>
    </location>
</feature>
<feature type="compositionally biased region" description="Pro residues" evidence="1">
    <location>
        <begin position="2257"/>
        <end position="2274"/>
    </location>
</feature>
<name>A0A9W6BV45_9CHLO</name>
<feature type="compositionally biased region" description="Low complexity" evidence="1">
    <location>
        <begin position="2661"/>
        <end position="2704"/>
    </location>
</feature>
<feature type="compositionally biased region" description="Polar residues" evidence="1">
    <location>
        <begin position="1599"/>
        <end position="1611"/>
    </location>
</feature>
<proteinExistence type="predicted"/>
<feature type="compositionally biased region" description="Polar residues" evidence="1">
    <location>
        <begin position="1559"/>
        <end position="1568"/>
    </location>
</feature>
<feature type="region of interest" description="Disordered" evidence="1">
    <location>
        <begin position="2521"/>
        <end position="2540"/>
    </location>
</feature>
<feature type="region of interest" description="Disordered" evidence="1">
    <location>
        <begin position="1895"/>
        <end position="1953"/>
    </location>
</feature>
<evidence type="ECO:0000256" key="1">
    <source>
        <dbReference type="SAM" id="MobiDB-lite"/>
    </source>
</evidence>
<feature type="compositionally biased region" description="Pro residues" evidence="1">
    <location>
        <begin position="149"/>
        <end position="171"/>
    </location>
</feature>
<feature type="compositionally biased region" description="Gly residues" evidence="1">
    <location>
        <begin position="3162"/>
        <end position="3175"/>
    </location>
</feature>
<feature type="compositionally biased region" description="Low complexity" evidence="1">
    <location>
        <begin position="1309"/>
        <end position="1327"/>
    </location>
</feature>
<feature type="region of interest" description="Disordered" evidence="1">
    <location>
        <begin position="1977"/>
        <end position="2020"/>
    </location>
</feature>
<feature type="region of interest" description="Disordered" evidence="1">
    <location>
        <begin position="1193"/>
        <end position="1212"/>
    </location>
</feature>
<feature type="compositionally biased region" description="Polar residues" evidence="1">
    <location>
        <begin position="1480"/>
        <end position="1496"/>
    </location>
</feature>
<accession>A0A9W6BV45</accession>
<feature type="compositionally biased region" description="Low complexity" evidence="1">
    <location>
        <begin position="1786"/>
        <end position="1814"/>
    </location>
</feature>
<feature type="compositionally biased region" description="Low complexity" evidence="1">
    <location>
        <begin position="2832"/>
        <end position="2841"/>
    </location>
</feature>
<feature type="region of interest" description="Disordered" evidence="1">
    <location>
        <begin position="2250"/>
        <end position="2280"/>
    </location>
</feature>
<feature type="region of interest" description="Disordered" evidence="1">
    <location>
        <begin position="2075"/>
        <end position="2123"/>
    </location>
</feature>
<feature type="region of interest" description="Disordered" evidence="1">
    <location>
        <begin position="2395"/>
        <end position="2457"/>
    </location>
</feature>
<feature type="compositionally biased region" description="Pro residues" evidence="1">
    <location>
        <begin position="2818"/>
        <end position="2831"/>
    </location>
</feature>
<feature type="region of interest" description="Disordered" evidence="1">
    <location>
        <begin position="3027"/>
        <end position="3089"/>
    </location>
</feature>
<dbReference type="Proteomes" id="UP001165080">
    <property type="component" value="Unassembled WGS sequence"/>
</dbReference>
<feature type="compositionally biased region" description="Low complexity" evidence="1">
    <location>
        <begin position="1427"/>
        <end position="1451"/>
    </location>
</feature>
<feature type="region of interest" description="Disordered" evidence="1">
    <location>
        <begin position="1750"/>
        <end position="1857"/>
    </location>
</feature>
<feature type="region of interest" description="Disordered" evidence="1">
    <location>
        <begin position="3158"/>
        <end position="3187"/>
    </location>
</feature>
<feature type="compositionally biased region" description="Gly residues" evidence="1">
    <location>
        <begin position="3080"/>
        <end position="3089"/>
    </location>
</feature>
<feature type="region of interest" description="Disordered" evidence="1">
    <location>
        <begin position="2875"/>
        <end position="2949"/>
    </location>
</feature>
<keyword evidence="3" id="KW-1185">Reference proteome</keyword>
<feature type="compositionally biased region" description="Low complexity" evidence="1">
    <location>
        <begin position="2920"/>
        <end position="2943"/>
    </location>
</feature>
<feature type="compositionally biased region" description="Low complexity" evidence="1">
    <location>
        <begin position="1504"/>
        <end position="1521"/>
    </location>
</feature>
<feature type="compositionally biased region" description="Basic residues" evidence="1">
    <location>
        <begin position="1771"/>
        <end position="1785"/>
    </location>
</feature>
<dbReference type="EMBL" id="BRXU01000022">
    <property type="protein sequence ID" value="GLC58357.1"/>
    <property type="molecule type" value="Genomic_DNA"/>
</dbReference>
<evidence type="ECO:0000313" key="3">
    <source>
        <dbReference type="Proteomes" id="UP001165080"/>
    </source>
</evidence>
<sequence>MPPNAAEVLRCVPRLTHGELIILEAVQSSTAYAVRPADQDDGGPALLYLSSIPPHGAVEPAACLEVVEQGEWLGLRSPMLEGLFLQARKKTPNLVFFSPRLGVWEQWKAEAVYQGMLQQQSPAICLTSRQVPTITISVRAWRVGCTLPPPPPPRHLPALPPPLQPPQPPPQQLDTVTGHATDQQLPGAASSAPPLEHAASVSSSLQDDALELSHHVVRGYVLKVTKWPLYLAFRLWRAQARRTRRRREEAAAHSERRLQSAAWAAMQQQAAGERHARHMIMLACQCWARHHTRRLAGALQRWHARARRSALLGRVQELCQQRRRRRCSTAVLAAWSRCAQERRVLRLRGEAAGAQMARRRALRIVQGWRETAAAQRHALSAFGLRRQRTLLAAALAHWHSLSRHLAAARSIADASFAAAVMAARSAVLQAWMALCEQRRQLSARGAILAEAAARRRIGAVWCAWRALVELTAARHRRVELLILIRKQQLAGRVLRRWLVAGRVAATLRVAAEHMAERREQRRLPAAFAAWRAAAGFGDGRHVGDCVGGGAAAAAARLAGALERCVGASRRAALARRVLAAWGRLAARNLQLQSTAAAVARMRRRAAVAAALASWHGCTQAWAAARRRLVAEHCAARLRKVVRAWARAALYDRGLRAAAALASRRLRRRRLACLFCAWRGVVELRREQWGAAMLTHSRALALRTLEGWRRRCAAVRSGIAELSRCRQAYERQLLRGALRALAARGARARAERACCRQRAAATARRALRGWRHWASRSASLAGFSRLLGTRWRRCIARGVLRAWFVASHVAALQVQLLDAMQAASWGGGGSRRAAPGAFPQVLLPQLHAPAGAAPPGGGSGDGAQESVLRLLMVPFGGASTAGGRGGAAATAAMAELLRARLPALARLAALPRRHACTAFRAWRLAAARRARLRAASARLGVRRRQLLLSWCYQGWTAAAAEGRARRGAVMAMARRLVRSLVAACLAAWWQLARRSARLRRTCVILLARRTERMRRAVLMAWRVEVVELRSRLAGKQRDKRDARLSLLDRAVRSWRLGLAEAAEAREAAEKRYAAVWTRVKRQVLSGWQHATVMSLQHLTTCTRLLRTRAERRLLAGVMQAWSAFASAERQRREEWPVLCRVFYAWRTLVQPAGRAAAAAAAAAAELEAERHHHAAATVGPPYAAATLPPLPPRAGSVAGRADTESGLSSPAASVRTSHAYSLGEVEELRGQAGALATQNMAWQQWYNRMMQTGGLAGLSGGGAGPILLPMPPSMMVAAEVGRESGEALRERLERLEVAVRRELGEGGREGAAPPSTSTAASARAVSASCRPEPGPQSQVRQTTGGGAAAAVGRASGAPFPNEAQDSPTGAAAATTQPLPALAAAASSATTVPAPAPAASVPGEGAGAVGAAVPQQLPAAAPAAVLAPPEAPQHLQPQLQQQQQSSSSSSSPTSMPPPRGPSYRMFSASVPPEPGPLYQIRQGGTTTVGRASNRSLSSLEAPDSTPSSNGGAAPAAAASVHGPQSPTAPESAPQPTDADVAAAAMASSQGTATSAPAVAPSYQQPTQLGSQQQQQQPQQEPQQQEPQQQQPQQEQEPQQPMLQHSPGSSSSSRVLEPSARPEPGPLFQMREGGVTTVGRASSGFLDALAPEPAADPAAAAAAAQAQPDPAGGIAQLSAAHPPPPPAPPLPPPGLARSSSPLVQTASCAPEPGLLAQIRQHSGGGSSSTSSNLGGRGSSGAISAVEPAEWAAATAAAAAPPPPAHTLQVVLQPHPRRRSSSRSRRRSPSSRAVSAHAASPRASSGSADSAAGSSPSSEDTASLASPGSLQDWSRRTTADLTEAVAEAEGEPEAGAGGSRAAGGVELALRRSAAELTLLGAAGGGGGGGVCKQGAAEARWRGGSARPPFPGNGGAVAPAHGAVEAEGRAPRRGPLPLSPIPSPSDRSEWLDGGSSGGSGVVYLGAGADVGRRLQQQALLELGQPQKRQRPGSPPRGPQLTPAAAQGPSPPYPLEPGGGGAAATTSFGGMRVVDVVAAEADEAARRPAGPTGPGLGAGAMVPCMPPASLARMSDASLDVSGLPAAPAHQPAAHGGTAAHQPGSGCDPATAGLTFLPPPPPPTGIAGQYAAPAAFPCQSQEPQSQPQSQPQFHLQLQSPPWVPVAGGVGVPGAVFTAAPAAQSAAWVLSGAQPATQPLGAQPQLFQAQPLQLQLPPPQQQQQHPAGAPQPLLPAAFAASQQHHHHHHQPVIDGRLFLSSQSPPTLPPQPPPPYPPPPLQAPPHHHHPNMAEVEALLGELEARSRSAMSSPRRPGYAAAAGAVAGGAYGPAAAAWRAAKADTSGGAAAAAAAGSSLGLQGLDGIDALLLRASTLSAPGAPIFTPRAGVGGSAVAAAAPAAASDASSDGGSEPLRAAAASGPATSSQHAEELAAAAAGVLPGRSDAGGAGSSSAPPSEDGAAAAAATVDAVQVRDAVHPVDAALRRLEVASAKARDAAAAWSAAVGEAEAADAAGPHGDQESIARTAAAPTPAPALDHHRGGPRAVGAGLQPSAAARQLLSATAAAAAAVAGGRGAAPQPSIGGSSGSSGGSNSAVAALLATFLPSAEELIRRQGPASAGYAPPPPPPQQQQQQQQQLRLHLVGLESSGGDGDVERDSLSGDAGDESDASATAARAALRQALRSQPARAALAPGLLPVQRQPHQQPQPARGPLQSTGPGRRPIVPGFGLSSSASEVEAEEAEAEGICPACGSPTRTQRRPSSPPTRYSPEAAQKPRSPGEPNRRYVQWGEGDAAAAGGGGGAPVRAPPPERSTDAGATLRRQLPPHLLPPKLHLPPHPPHQQQQLLPRPYVDPLEEVAELARRRGNMQLAATLATLTRDNINGARGSAAGGPGLPAAEERPLLLPGQGDVGSPRWEQHHHYHHHYHHQQQPQRQERQQPYPLQQQHSSSSWGGAGGGSLAPPLLLPMQSWPHGDVSMAGLNSAALAAVAQTLQQQQQPLRQAELDLGGAQLSRVGSPPRHAPRSAAFADALERARLTSSQPPPPVSLPQPVPSADSRVSNTGENNMCRGAGGDSSSGSDGTSAASVSDGGGGGGSSGGSVCEAVAGGFDPDPLHSPLRGVLGECRRLQSCAALREAEGDALVRDVVAELSPRSAVAAALQAIISGQTQSGSGGGGGGGPGAGPGRRLLAPAGRRV</sequence>
<feature type="compositionally biased region" description="Basic residues" evidence="1">
    <location>
        <begin position="2909"/>
        <end position="2919"/>
    </location>
</feature>
<feature type="compositionally biased region" description="Low complexity" evidence="1">
    <location>
        <begin position="1569"/>
        <end position="1598"/>
    </location>
</feature>
<evidence type="ECO:0008006" key="4">
    <source>
        <dbReference type="Google" id="ProtNLM"/>
    </source>
</evidence>
<feature type="region of interest" description="Disordered" evidence="1">
    <location>
        <begin position="1427"/>
        <end position="1738"/>
    </location>
</feature>
<feature type="compositionally biased region" description="Pro residues" evidence="1">
    <location>
        <begin position="3032"/>
        <end position="3043"/>
    </location>
</feature>
<organism evidence="2 3">
    <name type="scientific">Pleodorina starrii</name>
    <dbReference type="NCBI Taxonomy" id="330485"/>
    <lineage>
        <taxon>Eukaryota</taxon>
        <taxon>Viridiplantae</taxon>
        <taxon>Chlorophyta</taxon>
        <taxon>core chlorophytes</taxon>
        <taxon>Chlorophyceae</taxon>
        <taxon>CS clade</taxon>
        <taxon>Chlamydomonadales</taxon>
        <taxon>Volvocaceae</taxon>
        <taxon>Pleodorina</taxon>
    </lineage>
</organism>
<gene>
    <name evidence="2" type="primary">PLESTMB000667</name>
    <name evidence="2" type="ORF">PLESTB_001350200</name>
</gene>
<reference evidence="2 3" key="1">
    <citation type="journal article" date="2023" name="Commun. Biol.">
        <title>Reorganization of the ancestral sex-determining regions during the evolution of trioecy in Pleodorina starrii.</title>
        <authorList>
            <person name="Takahashi K."/>
            <person name="Suzuki S."/>
            <person name="Kawai-Toyooka H."/>
            <person name="Yamamoto K."/>
            <person name="Hamaji T."/>
            <person name="Ootsuki R."/>
            <person name="Yamaguchi H."/>
            <person name="Kawachi M."/>
            <person name="Higashiyama T."/>
            <person name="Nozaki H."/>
        </authorList>
    </citation>
    <scope>NUCLEOTIDE SEQUENCE [LARGE SCALE GENOMIC DNA]</scope>
    <source>
        <strain evidence="2 3">NIES-4479</strain>
    </source>
</reference>
<comment type="caution">
    <text evidence="2">The sequence shown here is derived from an EMBL/GenBank/DDBJ whole genome shotgun (WGS) entry which is preliminary data.</text>
</comment>
<feature type="compositionally biased region" description="Pro residues" evidence="1">
    <location>
        <begin position="1678"/>
        <end position="1691"/>
    </location>
</feature>
<feature type="region of interest" description="Disordered" evidence="1">
    <location>
        <begin position="1302"/>
        <end position="1371"/>
    </location>
</feature>
<feature type="compositionally biased region" description="Low complexity" evidence="1">
    <location>
        <begin position="2078"/>
        <end position="2097"/>
    </location>
</feature>
<feature type="compositionally biased region" description="Low complexity" evidence="1">
    <location>
        <begin position="1347"/>
        <end position="1356"/>
    </location>
</feature>
<feature type="compositionally biased region" description="Low complexity" evidence="1">
    <location>
        <begin position="3067"/>
        <end position="3079"/>
    </location>
</feature>
<protein>
    <recommendedName>
        <fullName evidence="4">Sfi1 spindle body domain-containing protein</fullName>
    </recommendedName>
</protein>
<feature type="compositionally biased region" description="Low complexity" evidence="1">
    <location>
        <begin position="3176"/>
        <end position="3187"/>
    </location>
</feature>
<feature type="region of interest" description="Disordered" evidence="1">
    <location>
        <begin position="2608"/>
        <end position="2841"/>
    </location>
</feature>
<feature type="compositionally biased region" description="Low complexity" evidence="1">
    <location>
        <begin position="1531"/>
        <end position="1553"/>
    </location>
</feature>
<feature type="region of interest" description="Disordered" evidence="1">
    <location>
        <begin position="149"/>
        <end position="177"/>
    </location>
</feature>
<feature type="compositionally biased region" description="Polar residues" evidence="1">
    <location>
        <begin position="1815"/>
        <end position="1828"/>
    </location>
</feature>
<feature type="compositionally biased region" description="Low complexity" evidence="1">
    <location>
        <begin position="1643"/>
        <end position="1668"/>
    </location>
</feature>
<evidence type="ECO:0000313" key="2">
    <source>
        <dbReference type="EMBL" id="GLC58357.1"/>
    </source>
</evidence>